<dbReference type="HOGENOM" id="CLU_044146_0_3_0"/>
<dbReference type="GO" id="GO:0016791">
    <property type="term" value="F:phosphatase activity"/>
    <property type="evidence" value="ECO:0007669"/>
    <property type="project" value="TreeGrafter"/>
</dbReference>
<dbReference type="eggNOG" id="COG0561">
    <property type="taxonomic scope" value="Bacteria"/>
</dbReference>
<dbReference type="RefSeq" id="WP_013158468.1">
    <property type="nucleotide sequence ID" value="NC_014212.1"/>
</dbReference>
<dbReference type="STRING" id="526227.Mesil_2045"/>
<dbReference type="Pfam" id="PF08282">
    <property type="entry name" value="Hydrolase_3"/>
    <property type="match status" value="1"/>
</dbReference>
<reference evidence="1 2" key="1">
    <citation type="journal article" date="2010" name="Stand. Genomic Sci.">
        <title>Complete genome sequence of Meiothermus silvanus type strain (VI-R2).</title>
        <authorList>
            <person name="Sikorski J."/>
            <person name="Tindall B.J."/>
            <person name="Lowry S."/>
            <person name="Lucas S."/>
            <person name="Nolan M."/>
            <person name="Copeland A."/>
            <person name="Glavina Del Rio T."/>
            <person name="Tice H."/>
            <person name="Cheng J.F."/>
            <person name="Han C."/>
            <person name="Pitluck S."/>
            <person name="Liolios K."/>
            <person name="Ivanova N."/>
            <person name="Mavromatis K."/>
            <person name="Mikhailova N."/>
            <person name="Pati A."/>
            <person name="Goodwin L."/>
            <person name="Chen A."/>
            <person name="Palaniappan K."/>
            <person name="Land M."/>
            <person name="Hauser L."/>
            <person name="Chang Y.J."/>
            <person name="Jeffries C.D."/>
            <person name="Rohde M."/>
            <person name="Goker M."/>
            <person name="Woyke T."/>
            <person name="Bristow J."/>
            <person name="Eisen J.A."/>
            <person name="Markowitz V."/>
            <person name="Hugenholtz P."/>
            <person name="Kyrpides N.C."/>
            <person name="Klenk H.P."/>
            <person name="Lapidus A."/>
        </authorList>
    </citation>
    <scope>NUCLEOTIDE SEQUENCE [LARGE SCALE GENOMIC DNA]</scope>
    <source>
        <strain evidence="2">ATCC 700542 / DSM 9946 / VI-R2</strain>
    </source>
</reference>
<protein>
    <submittedName>
        <fullName evidence="1">HAD-superfamily hydrolase, subfamily IIB</fullName>
    </submittedName>
</protein>
<dbReference type="Proteomes" id="UP000001916">
    <property type="component" value="Chromosome"/>
</dbReference>
<dbReference type="Gene3D" id="3.40.50.1000">
    <property type="entry name" value="HAD superfamily/HAD-like"/>
    <property type="match status" value="1"/>
</dbReference>
<dbReference type="GO" id="GO:0000287">
    <property type="term" value="F:magnesium ion binding"/>
    <property type="evidence" value="ECO:0007669"/>
    <property type="project" value="TreeGrafter"/>
</dbReference>
<accession>D7BH64</accession>
<keyword evidence="1" id="KW-0378">Hydrolase</keyword>
<dbReference type="PROSITE" id="PS01229">
    <property type="entry name" value="COF_2"/>
    <property type="match status" value="1"/>
</dbReference>
<dbReference type="GO" id="GO:0005829">
    <property type="term" value="C:cytosol"/>
    <property type="evidence" value="ECO:0007669"/>
    <property type="project" value="TreeGrafter"/>
</dbReference>
<dbReference type="KEGG" id="msv:Mesil_2045"/>
<dbReference type="SUPFAM" id="SSF56784">
    <property type="entry name" value="HAD-like"/>
    <property type="match status" value="1"/>
</dbReference>
<dbReference type="OrthoDB" id="9810101at2"/>
<dbReference type="InterPro" id="IPR006379">
    <property type="entry name" value="HAD-SF_hydro_IIB"/>
</dbReference>
<dbReference type="NCBIfam" id="TIGR01484">
    <property type="entry name" value="HAD-SF-IIB"/>
    <property type="match status" value="1"/>
</dbReference>
<keyword evidence="2" id="KW-1185">Reference proteome</keyword>
<evidence type="ECO:0000313" key="1">
    <source>
        <dbReference type="EMBL" id="ADH63917.1"/>
    </source>
</evidence>
<organism evidence="1 2">
    <name type="scientific">Allomeiothermus silvanus (strain ATCC 700542 / DSM 9946 / NBRC 106475 / NCIMB 13440 / VI-R2)</name>
    <name type="common">Thermus silvanus</name>
    <dbReference type="NCBI Taxonomy" id="526227"/>
    <lineage>
        <taxon>Bacteria</taxon>
        <taxon>Thermotogati</taxon>
        <taxon>Deinococcota</taxon>
        <taxon>Deinococci</taxon>
        <taxon>Thermales</taxon>
        <taxon>Thermaceae</taxon>
        <taxon>Allomeiothermus</taxon>
    </lineage>
</organism>
<sequence length="280" mass="29827">MTLVIGLVLIDVDGTLYGPDGVPDCAWAAAELARAAGIHLAVCTGRPGRGFALEYARRLDPTGLHIFESGAVVVGSSGLERVFPLPAEAYQSLLELSRLAGLPFEVYTAEGGFYRESEHPYLLAHERMLGFPAEVRDLERVPGQIIRVQYVVELGGAWEVLRQRVLKVAGVELHEATSPGIPGVGFNSVTAQGVSKLSAAAWLAERYGLTLEETAMVGDGENDLELIRTAGLGIAMGNAPASVKAAARYVVPRVEECGLAEALRRVIADNRADAPSPTIR</sequence>
<dbReference type="InterPro" id="IPR036412">
    <property type="entry name" value="HAD-like_sf"/>
</dbReference>
<evidence type="ECO:0000313" key="2">
    <source>
        <dbReference type="Proteomes" id="UP000001916"/>
    </source>
</evidence>
<dbReference type="PANTHER" id="PTHR10000:SF8">
    <property type="entry name" value="HAD SUPERFAMILY HYDROLASE-LIKE, TYPE 3"/>
    <property type="match status" value="1"/>
</dbReference>
<dbReference type="AlphaFoldDB" id="D7BH64"/>
<dbReference type="EMBL" id="CP002042">
    <property type="protein sequence ID" value="ADH63917.1"/>
    <property type="molecule type" value="Genomic_DNA"/>
</dbReference>
<dbReference type="Gene3D" id="3.30.1240.10">
    <property type="match status" value="1"/>
</dbReference>
<name>D7BH64_ALLS1</name>
<dbReference type="InterPro" id="IPR023214">
    <property type="entry name" value="HAD_sf"/>
</dbReference>
<gene>
    <name evidence="1" type="ordered locus">Mesil_2045</name>
</gene>
<proteinExistence type="predicted"/>
<dbReference type="PANTHER" id="PTHR10000">
    <property type="entry name" value="PHOSPHOSERINE PHOSPHATASE"/>
    <property type="match status" value="1"/>
</dbReference>